<feature type="region of interest" description="Disordered" evidence="6">
    <location>
        <begin position="105"/>
        <end position="134"/>
    </location>
</feature>
<dbReference type="Proteomes" id="UP000306050">
    <property type="component" value="Chromosome SGRAM_3"/>
</dbReference>
<keyword evidence="4" id="KW-0143">Chaperone</keyword>
<sequence>MSDPSSTVANPFPDEDAAEQQQFSSVDKGKGKARAVEREVDENDEDDEGADDDDEDEEDDFNIDDDELAELIEDEEELAEIDTSNIVWTGRRRNAPLDYSSEEALKQAGLDSGATAVDHEEDDAEFQSEEMDQE</sequence>
<dbReference type="RefSeq" id="XP_029738727.1">
    <property type="nucleotide sequence ID" value="XM_029884977.1"/>
</dbReference>
<evidence type="ECO:0000259" key="7">
    <source>
        <dbReference type="SMART" id="SM01082"/>
    </source>
</evidence>
<evidence type="ECO:0000256" key="5">
    <source>
        <dbReference type="ARBA" id="ARBA00023242"/>
    </source>
</evidence>
<dbReference type="AlphaFoldDB" id="A0A4U7KUT3"/>
<feature type="region of interest" description="Disordered" evidence="6">
    <location>
        <begin position="1"/>
        <end position="64"/>
    </location>
</feature>
<evidence type="ECO:0000256" key="1">
    <source>
        <dbReference type="ARBA" id="ARBA00002212"/>
    </source>
</evidence>
<comment type="similarity">
    <text evidence="3">Belongs to the CHZ1 family.</text>
</comment>
<name>A0A4U7KUT3_9BASI</name>
<evidence type="ECO:0000256" key="6">
    <source>
        <dbReference type="SAM" id="MobiDB-lite"/>
    </source>
</evidence>
<dbReference type="EMBL" id="SRRM01000016">
    <property type="protein sequence ID" value="TKY86742.1"/>
    <property type="molecule type" value="Genomic_DNA"/>
</dbReference>
<dbReference type="Pfam" id="PF09649">
    <property type="entry name" value="CHZ"/>
    <property type="match status" value="1"/>
</dbReference>
<keyword evidence="9" id="KW-1185">Reference proteome</keyword>
<evidence type="ECO:0000256" key="2">
    <source>
        <dbReference type="ARBA" id="ARBA00004123"/>
    </source>
</evidence>
<feature type="compositionally biased region" description="Acidic residues" evidence="6">
    <location>
        <begin position="39"/>
        <end position="64"/>
    </location>
</feature>
<keyword evidence="5" id="KW-0539">Nucleus</keyword>
<dbReference type="GO" id="GO:0005634">
    <property type="term" value="C:nucleus"/>
    <property type="evidence" value="ECO:0007669"/>
    <property type="project" value="UniProtKB-SubCell"/>
</dbReference>
<evidence type="ECO:0000256" key="4">
    <source>
        <dbReference type="ARBA" id="ARBA00023186"/>
    </source>
</evidence>
<comment type="subcellular location">
    <subcellularLocation>
        <location evidence="2">Nucleus</location>
    </subcellularLocation>
</comment>
<proteinExistence type="inferred from homology"/>
<evidence type="ECO:0000313" key="8">
    <source>
        <dbReference type="EMBL" id="TKY86742.1"/>
    </source>
</evidence>
<evidence type="ECO:0000313" key="9">
    <source>
        <dbReference type="Proteomes" id="UP000306050"/>
    </source>
</evidence>
<dbReference type="SMART" id="SM01082">
    <property type="entry name" value="CHZ"/>
    <property type="match status" value="1"/>
</dbReference>
<gene>
    <name evidence="8" type="ORF">EX895_004382</name>
</gene>
<dbReference type="KEGG" id="sgra:EX895_004382"/>
<accession>A0A4U7KUT3</accession>
<reference evidence="8 9" key="1">
    <citation type="submission" date="2019-05" db="EMBL/GenBank/DDBJ databases">
        <title>Sporisorium graminicola CBS 10092 draft sequencing and annotation.</title>
        <authorList>
            <person name="Solano-Gonzalez S."/>
            <person name="Caddick M.X."/>
            <person name="Darby A."/>
        </authorList>
    </citation>
    <scope>NUCLEOTIDE SEQUENCE [LARGE SCALE GENOMIC DNA]</scope>
    <source>
        <strain evidence="8 9">CBS 10092</strain>
    </source>
</reference>
<feature type="compositionally biased region" description="Basic and acidic residues" evidence="6">
    <location>
        <begin position="27"/>
        <end position="38"/>
    </location>
</feature>
<feature type="domain" description="Histone chaperone" evidence="7">
    <location>
        <begin position="72"/>
        <end position="108"/>
    </location>
</feature>
<protein>
    <recommendedName>
        <fullName evidence="7">Histone chaperone domain-containing protein</fullName>
    </recommendedName>
</protein>
<dbReference type="InterPro" id="IPR019098">
    <property type="entry name" value="Histone_chaperone_domain_CHZ"/>
</dbReference>
<dbReference type="OrthoDB" id="2556513at2759"/>
<comment type="function">
    <text evidence="1">Forms a chaperone-bound H2A.Z-H2B complex that acts as a source for SWR1 complex-dependent H2A to H2A.Z histone replacement in chromatin.</text>
</comment>
<feature type="compositionally biased region" description="Acidic residues" evidence="6">
    <location>
        <begin position="119"/>
        <end position="134"/>
    </location>
</feature>
<evidence type="ECO:0000256" key="3">
    <source>
        <dbReference type="ARBA" id="ARBA00008057"/>
    </source>
</evidence>
<dbReference type="GeneID" id="40727277"/>
<organism evidence="8 9">
    <name type="scientific">Sporisorium graminicola</name>
    <dbReference type="NCBI Taxonomy" id="280036"/>
    <lineage>
        <taxon>Eukaryota</taxon>
        <taxon>Fungi</taxon>
        <taxon>Dikarya</taxon>
        <taxon>Basidiomycota</taxon>
        <taxon>Ustilaginomycotina</taxon>
        <taxon>Ustilaginomycetes</taxon>
        <taxon>Ustilaginales</taxon>
        <taxon>Ustilaginaceae</taxon>
        <taxon>Sporisorium</taxon>
    </lineage>
</organism>
<comment type="caution">
    <text evidence="8">The sequence shown here is derived from an EMBL/GenBank/DDBJ whole genome shotgun (WGS) entry which is preliminary data.</text>
</comment>